<dbReference type="PROSITE" id="PS51078">
    <property type="entry name" value="ICLR_ED"/>
    <property type="match status" value="1"/>
</dbReference>
<evidence type="ECO:0000259" key="5">
    <source>
        <dbReference type="PROSITE" id="PS51078"/>
    </source>
</evidence>
<keyword evidence="7" id="KW-1185">Reference proteome</keyword>
<evidence type="ECO:0000256" key="1">
    <source>
        <dbReference type="ARBA" id="ARBA00023015"/>
    </source>
</evidence>
<dbReference type="PANTHER" id="PTHR30136:SF39">
    <property type="entry name" value="TRANSCRIPTIONAL REGULATORY PROTEIN"/>
    <property type="match status" value="1"/>
</dbReference>
<keyword evidence="1" id="KW-0805">Transcription regulation</keyword>
<dbReference type="Proteomes" id="UP000481252">
    <property type="component" value="Unassembled WGS sequence"/>
</dbReference>
<dbReference type="InterPro" id="IPR014757">
    <property type="entry name" value="Tscrpt_reg_IclR_C"/>
</dbReference>
<name>A0A7C9R9B7_9HYPH</name>
<proteinExistence type="predicted"/>
<dbReference type="InterPro" id="IPR036388">
    <property type="entry name" value="WH-like_DNA-bd_sf"/>
</dbReference>
<evidence type="ECO:0000259" key="4">
    <source>
        <dbReference type="PROSITE" id="PS51077"/>
    </source>
</evidence>
<dbReference type="SMART" id="SM00346">
    <property type="entry name" value="HTH_ICLR"/>
    <property type="match status" value="1"/>
</dbReference>
<dbReference type="PANTHER" id="PTHR30136">
    <property type="entry name" value="HELIX-TURN-HELIX TRANSCRIPTIONAL REGULATOR, ICLR FAMILY"/>
    <property type="match status" value="1"/>
</dbReference>
<dbReference type="InterPro" id="IPR029016">
    <property type="entry name" value="GAF-like_dom_sf"/>
</dbReference>
<accession>A0A7C9R9B7</accession>
<gene>
    <name evidence="6" type="ORF">G6N74_18455</name>
</gene>
<dbReference type="GO" id="GO:0003700">
    <property type="term" value="F:DNA-binding transcription factor activity"/>
    <property type="evidence" value="ECO:0007669"/>
    <property type="project" value="TreeGrafter"/>
</dbReference>
<dbReference type="EMBL" id="JAAKZG010000007">
    <property type="protein sequence ID" value="NGN43056.1"/>
    <property type="molecule type" value="Genomic_DNA"/>
</dbReference>
<dbReference type="RefSeq" id="WP_165119412.1">
    <property type="nucleotide sequence ID" value="NZ_JAAKZG010000007.1"/>
</dbReference>
<dbReference type="GO" id="GO:0003677">
    <property type="term" value="F:DNA binding"/>
    <property type="evidence" value="ECO:0007669"/>
    <property type="project" value="UniProtKB-KW"/>
</dbReference>
<dbReference type="SUPFAM" id="SSF46785">
    <property type="entry name" value="Winged helix' DNA-binding domain"/>
    <property type="match status" value="1"/>
</dbReference>
<dbReference type="InterPro" id="IPR005471">
    <property type="entry name" value="Tscrpt_reg_IclR_N"/>
</dbReference>
<dbReference type="InterPro" id="IPR050707">
    <property type="entry name" value="HTH_MetabolicPath_Reg"/>
</dbReference>
<keyword evidence="3" id="KW-0804">Transcription</keyword>
<dbReference type="PROSITE" id="PS51077">
    <property type="entry name" value="HTH_ICLR"/>
    <property type="match status" value="1"/>
</dbReference>
<evidence type="ECO:0000256" key="3">
    <source>
        <dbReference type="ARBA" id="ARBA00023163"/>
    </source>
</evidence>
<dbReference type="Gene3D" id="1.10.10.10">
    <property type="entry name" value="Winged helix-like DNA-binding domain superfamily/Winged helix DNA-binding domain"/>
    <property type="match status" value="1"/>
</dbReference>
<evidence type="ECO:0000256" key="2">
    <source>
        <dbReference type="ARBA" id="ARBA00023125"/>
    </source>
</evidence>
<evidence type="ECO:0000313" key="7">
    <source>
        <dbReference type="Proteomes" id="UP000481252"/>
    </source>
</evidence>
<feature type="domain" description="IclR-ED" evidence="5">
    <location>
        <begin position="75"/>
        <end position="251"/>
    </location>
</feature>
<feature type="domain" description="HTH iclR-type" evidence="4">
    <location>
        <begin position="11"/>
        <end position="74"/>
    </location>
</feature>
<dbReference type="Pfam" id="PF01614">
    <property type="entry name" value="IclR_C"/>
    <property type="match status" value="1"/>
</dbReference>
<organism evidence="6 7">
    <name type="scientific">Mesorhizobium zhangyense</name>
    <dbReference type="NCBI Taxonomy" id="1776730"/>
    <lineage>
        <taxon>Bacteria</taxon>
        <taxon>Pseudomonadati</taxon>
        <taxon>Pseudomonadota</taxon>
        <taxon>Alphaproteobacteria</taxon>
        <taxon>Hyphomicrobiales</taxon>
        <taxon>Phyllobacteriaceae</taxon>
        <taxon>Mesorhizobium</taxon>
    </lineage>
</organism>
<dbReference type="AlphaFoldDB" id="A0A7C9R9B7"/>
<dbReference type="Gene3D" id="3.30.450.40">
    <property type="match status" value="1"/>
</dbReference>
<dbReference type="SUPFAM" id="SSF55781">
    <property type="entry name" value="GAF domain-like"/>
    <property type="match status" value="1"/>
</dbReference>
<comment type="caution">
    <text evidence="6">The sequence shown here is derived from an EMBL/GenBank/DDBJ whole genome shotgun (WGS) entry which is preliminary data.</text>
</comment>
<evidence type="ECO:0000313" key="6">
    <source>
        <dbReference type="EMBL" id="NGN43056.1"/>
    </source>
</evidence>
<reference evidence="6 7" key="1">
    <citation type="submission" date="2020-02" db="EMBL/GenBank/DDBJ databases">
        <title>Genome sequence of the type strain CGMCC 1.15528 of Mesorhizobium zhangyense.</title>
        <authorList>
            <person name="Gao J."/>
            <person name="Sun J."/>
        </authorList>
    </citation>
    <scope>NUCLEOTIDE SEQUENCE [LARGE SCALE GENOMIC DNA]</scope>
    <source>
        <strain evidence="6 7">CGMCC 1.15528</strain>
    </source>
</reference>
<sequence>MTKTDVPNDGTQAIRRAASILKQIAKTPQTGSTLRELSEAMELSRSTTHRILKCLVSEKLVAQSDDAKRYSIGELAAELGLAVRGRKDVILTWRPAIEALARDTGATTYLMGRSGSESVCLDKAEGSSVIRVIPVEVGQRRPLGLGAGATAILAAMPEAECEATIAAIEPHLHRYGRATADDLRKAVADARASGVAESWGKVVEGVYGLGIAVPSDKGGMLALSIATHQSLATEENIQKWKRLLKAAASLQ</sequence>
<dbReference type="Pfam" id="PF09339">
    <property type="entry name" value="HTH_IclR"/>
    <property type="match status" value="1"/>
</dbReference>
<protein>
    <submittedName>
        <fullName evidence="6">IclR family transcriptional regulator</fullName>
    </submittedName>
</protein>
<dbReference type="InterPro" id="IPR036390">
    <property type="entry name" value="WH_DNA-bd_sf"/>
</dbReference>
<keyword evidence="2" id="KW-0238">DNA-binding</keyword>
<dbReference type="GO" id="GO:0045892">
    <property type="term" value="P:negative regulation of DNA-templated transcription"/>
    <property type="evidence" value="ECO:0007669"/>
    <property type="project" value="TreeGrafter"/>
</dbReference>